<reference evidence="2" key="1">
    <citation type="submission" date="2011-08" db="EMBL/GenBank/DDBJ databases">
        <authorList>
            <person name="Rombauts S."/>
        </authorList>
    </citation>
    <scope>NUCLEOTIDE SEQUENCE</scope>
    <source>
        <strain evidence="2">London</strain>
    </source>
</reference>
<dbReference type="AlphaFoldDB" id="T1KVG2"/>
<dbReference type="EMBL" id="CAEY01000613">
    <property type="status" value="NOT_ANNOTATED_CDS"/>
    <property type="molecule type" value="Genomic_DNA"/>
</dbReference>
<dbReference type="HOGENOM" id="CLU_3419672_0_0_1"/>
<keyword evidence="2" id="KW-1185">Reference proteome</keyword>
<organism evidence="1 2">
    <name type="scientific">Tetranychus urticae</name>
    <name type="common">Two-spotted spider mite</name>
    <dbReference type="NCBI Taxonomy" id="32264"/>
    <lineage>
        <taxon>Eukaryota</taxon>
        <taxon>Metazoa</taxon>
        <taxon>Ecdysozoa</taxon>
        <taxon>Arthropoda</taxon>
        <taxon>Chelicerata</taxon>
        <taxon>Arachnida</taxon>
        <taxon>Acari</taxon>
        <taxon>Acariformes</taxon>
        <taxon>Trombidiformes</taxon>
        <taxon>Prostigmata</taxon>
        <taxon>Eleutherengona</taxon>
        <taxon>Raphignathae</taxon>
        <taxon>Tetranychoidea</taxon>
        <taxon>Tetranychidae</taxon>
        <taxon>Tetranychus</taxon>
    </lineage>
</organism>
<accession>T1KVG2</accession>
<sequence length="25" mass="2905">MDKPLTLCKLMGTMSTFNVFQCTFF</sequence>
<protein>
    <submittedName>
        <fullName evidence="1">Uncharacterized protein</fullName>
    </submittedName>
</protein>
<evidence type="ECO:0000313" key="2">
    <source>
        <dbReference type="Proteomes" id="UP000015104"/>
    </source>
</evidence>
<dbReference type="EnsemblMetazoa" id="tetur23g00520.1">
    <property type="protein sequence ID" value="tetur23g00520.1"/>
    <property type="gene ID" value="tetur23g00520"/>
</dbReference>
<dbReference type="Proteomes" id="UP000015104">
    <property type="component" value="Unassembled WGS sequence"/>
</dbReference>
<evidence type="ECO:0000313" key="1">
    <source>
        <dbReference type="EnsemblMetazoa" id="tetur23g00520.1"/>
    </source>
</evidence>
<proteinExistence type="predicted"/>
<name>T1KVG2_TETUR</name>
<reference evidence="1" key="2">
    <citation type="submission" date="2015-06" db="UniProtKB">
        <authorList>
            <consortium name="EnsemblMetazoa"/>
        </authorList>
    </citation>
    <scope>IDENTIFICATION</scope>
</reference>